<dbReference type="Gene3D" id="2.60.40.10">
    <property type="entry name" value="Immunoglobulins"/>
    <property type="match status" value="1"/>
</dbReference>
<dbReference type="SMART" id="SM00406">
    <property type="entry name" value="IGv"/>
    <property type="match status" value="1"/>
</dbReference>
<feature type="domain" description="Immunoglobulin V-set" evidence="4">
    <location>
        <begin position="45"/>
        <end position="120"/>
    </location>
</feature>
<evidence type="ECO:0000313" key="7">
    <source>
        <dbReference type="Proteomes" id="UP000002254"/>
    </source>
</evidence>
<dbReference type="Proteomes" id="UP000694542">
    <property type="component" value="Chromosome 16"/>
</dbReference>
<evidence type="ECO:0000313" key="6">
    <source>
        <dbReference type="Ensembl" id="ENSCAFP00040009856.1"/>
    </source>
</evidence>
<accession>A0A8C0QEQ4</accession>
<dbReference type="PANTHER" id="PTHR23268">
    <property type="entry name" value="T-CELL RECEPTOR BETA CHAIN"/>
    <property type="match status" value="1"/>
</dbReference>
<protein>
    <recommendedName>
        <fullName evidence="4">Immunoglobulin V-set domain-containing protein</fullName>
    </recommendedName>
</protein>
<proteinExistence type="predicted"/>
<evidence type="ECO:0000259" key="4">
    <source>
        <dbReference type="SMART" id="SM00406"/>
    </source>
</evidence>
<reference evidence="5 7" key="1">
    <citation type="journal article" date="2005" name="Nature">
        <title>Genome sequence, comparative analysis and haplotype structure of the domestic dog.</title>
        <authorList>
            <consortium name="Broad Sequencing Platform"/>
            <person name="Lindblad-Toh K."/>
            <person name="Wade C.M."/>
            <person name="Mikkelsen T.S."/>
            <person name="Karlsson E.K."/>
            <person name="Jaffe D.B."/>
            <person name="Kamal M."/>
            <person name="Clamp M."/>
            <person name="Chang J.L."/>
            <person name="Kulbokas E.J. III"/>
            <person name="Zody M.C."/>
            <person name="Mauceli E."/>
            <person name="Xie X."/>
            <person name="Breen M."/>
            <person name="Wayne R.K."/>
            <person name="Ostrander E.A."/>
            <person name="Ponting C.P."/>
            <person name="Galibert F."/>
            <person name="Smith D.R."/>
            <person name="DeJong P.J."/>
            <person name="Kirkness E."/>
            <person name="Alvarez P."/>
            <person name="Biagi T."/>
            <person name="Brockman W."/>
            <person name="Butler J."/>
            <person name="Chin C.W."/>
            <person name="Cook A."/>
            <person name="Cuff J."/>
            <person name="Daly M.J."/>
            <person name="DeCaprio D."/>
            <person name="Gnerre S."/>
            <person name="Grabherr M."/>
            <person name="Kellis M."/>
            <person name="Kleber M."/>
            <person name="Bardeleben C."/>
            <person name="Goodstadt L."/>
            <person name="Heger A."/>
            <person name="Hitte C."/>
            <person name="Kim L."/>
            <person name="Koepfli K.P."/>
            <person name="Parker H.G."/>
            <person name="Pollinger J.P."/>
            <person name="Searle S.M."/>
            <person name="Sutter N.B."/>
            <person name="Thomas R."/>
            <person name="Webber C."/>
            <person name="Baldwin J."/>
            <person name="Abebe A."/>
            <person name="Abouelleil A."/>
            <person name="Aftuck L."/>
            <person name="Ait-Zahra M."/>
            <person name="Aldredge T."/>
            <person name="Allen N."/>
            <person name="An P."/>
            <person name="Anderson S."/>
            <person name="Antoine C."/>
            <person name="Arachchi H."/>
            <person name="Aslam A."/>
            <person name="Ayotte L."/>
            <person name="Bachantsang P."/>
            <person name="Barry A."/>
            <person name="Bayul T."/>
            <person name="Benamara M."/>
            <person name="Berlin A."/>
            <person name="Bessette D."/>
            <person name="Blitshteyn B."/>
            <person name="Bloom T."/>
            <person name="Blye J."/>
            <person name="Boguslavskiy L."/>
            <person name="Bonnet C."/>
            <person name="Boukhgalter B."/>
            <person name="Brown A."/>
            <person name="Cahill P."/>
            <person name="Calixte N."/>
            <person name="Camarata J."/>
            <person name="Cheshatsang Y."/>
            <person name="Chu J."/>
            <person name="Citroen M."/>
            <person name="Collymore A."/>
            <person name="Cooke P."/>
            <person name="Dawoe T."/>
            <person name="Daza R."/>
            <person name="Decktor K."/>
            <person name="DeGray S."/>
            <person name="Dhargay N."/>
            <person name="Dooley K."/>
            <person name="Dooley K."/>
            <person name="Dorje P."/>
            <person name="Dorjee K."/>
            <person name="Dorris L."/>
            <person name="Duffey N."/>
            <person name="Dupes A."/>
            <person name="Egbiremolen O."/>
            <person name="Elong R."/>
            <person name="Falk J."/>
            <person name="Farina A."/>
            <person name="Faro S."/>
            <person name="Ferguson D."/>
            <person name="Ferreira P."/>
            <person name="Fisher S."/>
            <person name="FitzGerald M."/>
            <person name="Foley K."/>
            <person name="Foley C."/>
            <person name="Franke A."/>
            <person name="Friedrich D."/>
            <person name="Gage D."/>
            <person name="Garber M."/>
            <person name="Gearin G."/>
            <person name="Giannoukos G."/>
            <person name="Goode T."/>
            <person name="Goyette A."/>
            <person name="Graham J."/>
            <person name="Grandbois E."/>
            <person name="Gyaltsen K."/>
            <person name="Hafez N."/>
            <person name="Hagopian D."/>
            <person name="Hagos B."/>
            <person name="Hall J."/>
            <person name="Healy C."/>
            <person name="Hegarty R."/>
            <person name="Honan T."/>
            <person name="Horn A."/>
            <person name="Houde N."/>
            <person name="Hughes L."/>
            <person name="Hunnicutt L."/>
            <person name="Husby M."/>
            <person name="Jester B."/>
            <person name="Jones C."/>
            <person name="Kamat A."/>
            <person name="Kanga B."/>
            <person name="Kells C."/>
            <person name="Khazanovich D."/>
            <person name="Kieu A.C."/>
            <person name="Kisner P."/>
            <person name="Kumar M."/>
            <person name="Lance K."/>
            <person name="Landers T."/>
            <person name="Lara M."/>
            <person name="Lee W."/>
            <person name="Leger J.P."/>
            <person name="Lennon N."/>
            <person name="Leuper L."/>
            <person name="LeVine S."/>
            <person name="Liu J."/>
            <person name="Liu X."/>
            <person name="Lokyitsang Y."/>
            <person name="Lokyitsang T."/>
            <person name="Lui A."/>
            <person name="Macdonald J."/>
            <person name="Major J."/>
            <person name="Marabella R."/>
            <person name="Maru K."/>
            <person name="Matthews C."/>
            <person name="McDonough S."/>
            <person name="Mehta T."/>
            <person name="Meldrim J."/>
            <person name="Melnikov A."/>
            <person name="Meneus L."/>
            <person name="Mihalev A."/>
            <person name="Mihova T."/>
            <person name="Miller K."/>
            <person name="Mittelman R."/>
            <person name="Mlenga V."/>
            <person name="Mulrain L."/>
            <person name="Munson G."/>
            <person name="Navidi A."/>
            <person name="Naylor J."/>
            <person name="Nguyen T."/>
            <person name="Nguyen N."/>
            <person name="Nguyen C."/>
            <person name="Nguyen T."/>
            <person name="Nicol R."/>
            <person name="Norbu N."/>
            <person name="Norbu C."/>
            <person name="Novod N."/>
            <person name="Nyima T."/>
            <person name="Olandt P."/>
            <person name="O'Neill B."/>
            <person name="O'Neill K."/>
            <person name="Osman S."/>
            <person name="Oyono L."/>
            <person name="Patti C."/>
            <person name="Perrin D."/>
            <person name="Phunkhang P."/>
            <person name="Pierre F."/>
            <person name="Priest M."/>
            <person name="Rachupka A."/>
            <person name="Raghuraman S."/>
            <person name="Rameau R."/>
            <person name="Ray V."/>
            <person name="Raymond C."/>
            <person name="Rege F."/>
            <person name="Rise C."/>
            <person name="Rogers J."/>
            <person name="Rogov P."/>
            <person name="Sahalie J."/>
            <person name="Settipalli S."/>
            <person name="Sharpe T."/>
            <person name="Shea T."/>
            <person name="Sheehan M."/>
            <person name="Sherpa N."/>
            <person name="Shi J."/>
            <person name="Shih D."/>
            <person name="Sloan J."/>
            <person name="Smith C."/>
            <person name="Sparrow T."/>
            <person name="Stalker J."/>
            <person name="Stange-Thomann N."/>
            <person name="Stavropoulos S."/>
            <person name="Stone C."/>
            <person name="Stone S."/>
            <person name="Sykes S."/>
            <person name="Tchuinga P."/>
            <person name="Tenzing P."/>
            <person name="Tesfaye S."/>
            <person name="Thoulutsang D."/>
            <person name="Thoulutsang Y."/>
            <person name="Topham K."/>
            <person name="Topping I."/>
            <person name="Tsamla T."/>
            <person name="Vassiliev H."/>
            <person name="Venkataraman V."/>
            <person name="Vo A."/>
            <person name="Wangchuk T."/>
            <person name="Wangdi T."/>
            <person name="Weiand M."/>
            <person name="Wilkinson J."/>
            <person name="Wilson A."/>
            <person name="Yadav S."/>
            <person name="Yang S."/>
            <person name="Yang X."/>
            <person name="Young G."/>
            <person name="Yu Q."/>
            <person name="Zainoun J."/>
            <person name="Zembek L."/>
            <person name="Zimmer A."/>
            <person name="Lander E.S."/>
        </authorList>
    </citation>
    <scope>NUCLEOTIDE SEQUENCE [LARGE SCALE GENOMIC DNA]</scope>
    <source>
        <strain evidence="5">Boxer</strain>
    </source>
</reference>
<dbReference type="AlphaFoldDB" id="A0A8C0QEQ4"/>
<dbReference type="Ensembl" id="ENSCAFT00000099950.1">
    <property type="protein sequence ID" value="ENSCAFP00000069258.1"/>
    <property type="gene ID" value="ENSCAFG00000055372.1"/>
</dbReference>
<evidence type="ECO:0000256" key="1">
    <source>
        <dbReference type="ARBA" id="ARBA00022729"/>
    </source>
</evidence>
<evidence type="ECO:0000313" key="5">
    <source>
        <dbReference type="Ensembl" id="ENSCAFP00000069258.1"/>
    </source>
</evidence>
<keyword evidence="3" id="KW-0472">Membrane</keyword>
<keyword evidence="1" id="KW-0732">Signal</keyword>
<name>A0A8C0QEQ4_CANLF</name>
<reference evidence="6" key="2">
    <citation type="submission" date="2018-10" db="EMBL/GenBank/DDBJ databases">
        <title>De novo assembly of a Great Dane genome.</title>
        <authorList>
            <person name="Kidd J.M."/>
            <person name="Pendleton A.L."/>
            <person name="Shen F."/>
            <person name="Emery S."/>
        </authorList>
    </citation>
    <scope>NUCLEOTIDE SEQUENCE [LARGE SCALE GENOMIC DNA]</scope>
    <source>
        <strain evidence="6">Great Dane</strain>
    </source>
</reference>
<dbReference type="InterPro" id="IPR036179">
    <property type="entry name" value="Ig-like_dom_sf"/>
</dbReference>
<keyword evidence="3" id="KW-1133">Transmembrane helix</keyword>
<dbReference type="Pfam" id="PF07686">
    <property type="entry name" value="V-set"/>
    <property type="match status" value="1"/>
</dbReference>
<dbReference type="Proteomes" id="UP000002254">
    <property type="component" value="Chromosome 16"/>
</dbReference>
<keyword evidence="3" id="KW-0812">Transmembrane</keyword>
<dbReference type="InterPro" id="IPR013783">
    <property type="entry name" value="Ig-like_fold"/>
</dbReference>
<dbReference type="InterPro" id="IPR050413">
    <property type="entry name" value="TCR_beta_variable"/>
</dbReference>
<dbReference type="InterPro" id="IPR013106">
    <property type="entry name" value="Ig_V-set"/>
</dbReference>
<evidence type="ECO:0000313" key="8">
    <source>
        <dbReference type="Proteomes" id="UP000694542"/>
    </source>
</evidence>
<accession>A0A8P0PIF5</accession>
<feature type="transmembrane region" description="Helical" evidence="3">
    <location>
        <begin position="12"/>
        <end position="32"/>
    </location>
</feature>
<evidence type="ECO:0000256" key="2">
    <source>
        <dbReference type="ARBA" id="ARBA00022859"/>
    </source>
</evidence>
<keyword evidence="2" id="KW-0391">Immunity</keyword>
<sequence length="136" mass="15264">MTLSPSPEMATGVFFGMALCVLWAGYMDAGIIQSPRYKVTGTGKRVTLRCHQTDNYDYMYWYRHDLGHGPRLIYYSNGINSTEKGDLSNGYTVSRSNKMDFPLLLDSVTSSQTSVYFCADSYSTALHSCLLFIHKG</sequence>
<dbReference type="GO" id="GO:0002376">
    <property type="term" value="P:immune system process"/>
    <property type="evidence" value="ECO:0007669"/>
    <property type="project" value="UniProtKB-KW"/>
</dbReference>
<dbReference type="SUPFAM" id="SSF48726">
    <property type="entry name" value="Immunoglobulin"/>
    <property type="match status" value="1"/>
</dbReference>
<dbReference type="PANTHER" id="PTHR23268:SF42">
    <property type="entry name" value="T CELL RECEPTOR BETA VARIABLE 10-1-RELATED"/>
    <property type="match status" value="1"/>
</dbReference>
<organism evidence="6 8">
    <name type="scientific">Canis lupus familiaris</name>
    <name type="common">Dog</name>
    <name type="synonym">Canis familiaris</name>
    <dbReference type="NCBI Taxonomy" id="9615"/>
    <lineage>
        <taxon>Eukaryota</taxon>
        <taxon>Metazoa</taxon>
        <taxon>Chordata</taxon>
        <taxon>Craniata</taxon>
        <taxon>Vertebrata</taxon>
        <taxon>Euteleostomi</taxon>
        <taxon>Mammalia</taxon>
        <taxon>Eutheria</taxon>
        <taxon>Laurasiatheria</taxon>
        <taxon>Carnivora</taxon>
        <taxon>Caniformia</taxon>
        <taxon>Canidae</taxon>
        <taxon>Canis</taxon>
    </lineage>
</organism>
<reference evidence="6" key="3">
    <citation type="submission" date="2025-05" db="UniProtKB">
        <authorList>
            <consortium name="Ensembl"/>
        </authorList>
    </citation>
    <scope>IDENTIFICATION</scope>
</reference>
<evidence type="ECO:0000256" key="3">
    <source>
        <dbReference type="SAM" id="Phobius"/>
    </source>
</evidence>
<dbReference type="Ensembl" id="ENSCAFT00040011378.1">
    <property type="protein sequence ID" value="ENSCAFP00040009856.1"/>
    <property type="gene ID" value="ENSCAFG00040006107.1"/>
</dbReference>